<gene>
    <name evidence="9" type="ORF">ACFQ1Z_08465</name>
</gene>
<dbReference type="Gene3D" id="2.40.420.20">
    <property type="match status" value="1"/>
</dbReference>
<comment type="similarity">
    <text evidence="2">Belongs to the membrane fusion protein (MFP) (TC 8.A.1) family.</text>
</comment>
<feature type="domain" description="Multidrug resistance protein MdtA-like alpha-helical hairpin" evidence="5">
    <location>
        <begin position="109"/>
        <end position="178"/>
    </location>
</feature>
<dbReference type="RefSeq" id="WP_379056982.1">
    <property type="nucleotide sequence ID" value="NZ_JBHTKB010000001.1"/>
</dbReference>
<evidence type="ECO:0000259" key="8">
    <source>
        <dbReference type="Pfam" id="PF25967"/>
    </source>
</evidence>
<dbReference type="NCBIfam" id="TIGR01730">
    <property type="entry name" value="RND_mfp"/>
    <property type="match status" value="1"/>
</dbReference>
<dbReference type="Pfam" id="PF25967">
    <property type="entry name" value="RND-MFP_C"/>
    <property type="match status" value="1"/>
</dbReference>
<evidence type="ECO:0000313" key="10">
    <source>
        <dbReference type="Proteomes" id="UP001597128"/>
    </source>
</evidence>
<dbReference type="Pfam" id="PF25917">
    <property type="entry name" value="BSH_RND"/>
    <property type="match status" value="1"/>
</dbReference>
<feature type="region of interest" description="Disordered" evidence="4">
    <location>
        <begin position="372"/>
        <end position="400"/>
    </location>
</feature>
<reference evidence="10" key="1">
    <citation type="journal article" date="2019" name="Int. J. Syst. Evol. Microbiol.">
        <title>The Global Catalogue of Microorganisms (GCM) 10K type strain sequencing project: providing services to taxonomists for standard genome sequencing and annotation.</title>
        <authorList>
            <consortium name="The Broad Institute Genomics Platform"/>
            <consortium name="The Broad Institute Genome Sequencing Center for Infectious Disease"/>
            <person name="Wu L."/>
            <person name="Ma J."/>
        </authorList>
    </citation>
    <scope>NUCLEOTIDE SEQUENCE [LARGE SCALE GENOMIC DNA]</scope>
    <source>
        <strain evidence="10">CCUG 58412</strain>
    </source>
</reference>
<proteinExistence type="inferred from homology"/>
<dbReference type="Pfam" id="PF25944">
    <property type="entry name" value="Beta-barrel_RND"/>
    <property type="match status" value="1"/>
</dbReference>
<dbReference type="EMBL" id="JBHTKB010000001">
    <property type="protein sequence ID" value="MFD0913578.1"/>
    <property type="molecule type" value="Genomic_DNA"/>
</dbReference>
<evidence type="ECO:0000259" key="6">
    <source>
        <dbReference type="Pfam" id="PF25917"/>
    </source>
</evidence>
<keyword evidence="10" id="KW-1185">Reference proteome</keyword>
<dbReference type="Gene3D" id="1.10.287.470">
    <property type="entry name" value="Helix hairpin bin"/>
    <property type="match status" value="1"/>
</dbReference>
<name>A0ABW3F7Z6_9PROT</name>
<evidence type="ECO:0000256" key="3">
    <source>
        <dbReference type="SAM" id="Coils"/>
    </source>
</evidence>
<feature type="domain" description="Multidrug resistance protein MdtA-like barrel-sandwich hybrid" evidence="6">
    <location>
        <begin position="69"/>
        <end position="207"/>
    </location>
</feature>
<feature type="domain" description="Multidrug resistance protein MdtA-like beta-barrel" evidence="7">
    <location>
        <begin position="214"/>
        <end position="297"/>
    </location>
</feature>
<dbReference type="InterPro" id="IPR058626">
    <property type="entry name" value="MdtA-like_b-barrel"/>
</dbReference>
<dbReference type="Gene3D" id="2.40.30.170">
    <property type="match status" value="1"/>
</dbReference>
<dbReference type="PANTHER" id="PTHR30158">
    <property type="entry name" value="ACRA/E-RELATED COMPONENT OF DRUG EFFLUX TRANSPORTER"/>
    <property type="match status" value="1"/>
</dbReference>
<dbReference type="InterPro" id="IPR058627">
    <property type="entry name" value="MdtA-like_C"/>
</dbReference>
<organism evidence="9 10">
    <name type="scientific">Methylophilus luteus</name>
    <dbReference type="NCBI Taxonomy" id="640108"/>
    <lineage>
        <taxon>Bacteria</taxon>
        <taxon>Pseudomonadati</taxon>
        <taxon>Pseudomonadota</taxon>
        <taxon>Betaproteobacteria</taxon>
        <taxon>Nitrosomonadales</taxon>
        <taxon>Methylophilaceae</taxon>
        <taxon>Methylophilus</taxon>
    </lineage>
</organism>
<dbReference type="SUPFAM" id="SSF111369">
    <property type="entry name" value="HlyD-like secretion proteins"/>
    <property type="match status" value="1"/>
</dbReference>
<evidence type="ECO:0000259" key="5">
    <source>
        <dbReference type="Pfam" id="PF25876"/>
    </source>
</evidence>
<feature type="coiled-coil region" evidence="3">
    <location>
        <begin position="109"/>
        <end position="174"/>
    </location>
</feature>
<comment type="subcellular location">
    <subcellularLocation>
        <location evidence="1">Cell envelope</location>
    </subcellularLocation>
</comment>
<dbReference type="Gene3D" id="2.40.50.100">
    <property type="match status" value="1"/>
</dbReference>
<feature type="compositionally biased region" description="Low complexity" evidence="4">
    <location>
        <begin position="372"/>
        <end position="392"/>
    </location>
</feature>
<evidence type="ECO:0000256" key="4">
    <source>
        <dbReference type="SAM" id="MobiDB-lite"/>
    </source>
</evidence>
<keyword evidence="3" id="KW-0175">Coiled coil</keyword>
<feature type="domain" description="Multidrug resistance protein MdtA-like C-terminal permuted SH3" evidence="8">
    <location>
        <begin position="303"/>
        <end position="364"/>
    </location>
</feature>
<dbReference type="InterPro" id="IPR006143">
    <property type="entry name" value="RND_pump_MFP"/>
</dbReference>
<evidence type="ECO:0000256" key="1">
    <source>
        <dbReference type="ARBA" id="ARBA00004196"/>
    </source>
</evidence>
<dbReference type="Proteomes" id="UP001597128">
    <property type="component" value="Unassembled WGS sequence"/>
</dbReference>
<evidence type="ECO:0000256" key="2">
    <source>
        <dbReference type="ARBA" id="ARBA00009477"/>
    </source>
</evidence>
<protein>
    <submittedName>
        <fullName evidence="9">Efflux RND transporter periplasmic adaptor subunit</fullName>
    </submittedName>
</protein>
<dbReference type="InterPro" id="IPR058624">
    <property type="entry name" value="MdtA-like_HH"/>
</dbReference>
<sequence length="400" mass="42685">MLISQSIQPHRAVVLLALGVVLSACGKSANEQGPGAGAMQAMPVSVQSVTAETVPIQTEVVAQTEGAKQIEVRPRVGGIVLKRLYQEGEAVKAGQDMFLIDPMPFQLQVDQARAMIAQQKARIDQTAREAQRLKGLLETKSISQREYDNATSDNSVATATMMQYQAQLREAELNLSYTHVKAPESGIAGRFVLSEGALASANTTLLSTIVQVSPIWVRFSLSESDLISLGGHLRPGKVQDVRLILGDNSEYPQSGKINFSASQIDPALGTQQLRAEFQNPDSALLPGQFVRVRLTTGKRDGVFLIPQTAVLTGQQGKFVFVAEKDKEGKTVAAARPIVAGGWFGERWSVLEGLKAGDQVILDNLIKVRPGAPVAPHAPDAAPAAGQPAAEKPAAQDKAKS</sequence>
<evidence type="ECO:0000259" key="7">
    <source>
        <dbReference type="Pfam" id="PF25944"/>
    </source>
</evidence>
<comment type="caution">
    <text evidence="9">The sequence shown here is derived from an EMBL/GenBank/DDBJ whole genome shotgun (WGS) entry which is preliminary data.</text>
</comment>
<dbReference type="Pfam" id="PF25876">
    <property type="entry name" value="HH_MFP_RND"/>
    <property type="match status" value="1"/>
</dbReference>
<dbReference type="InterPro" id="IPR058625">
    <property type="entry name" value="MdtA-like_BSH"/>
</dbReference>
<evidence type="ECO:0000313" key="9">
    <source>
        <dbReference type="EMBL" id="MFD0913578.1"/>
    </source>
</evidence>
<accession>A0ABW3F7Z6</accession>